<dbReference type="STRING" id="549386.SAMN02927923_00640"/>
<evidence type="ECO:0008006" key="3">
    <source>
        <dbReference type="Google" id="ProtNLM"/>
    </source>
</evidence>
<protein>
    <recommendedName>
        <fullName evidence="3">GcrA cell cycle regulator</fullName>
    </recommendedName>
</protein>
<name>A0A1G5CQW9_9HYPH</name>
<accession>A0A1G5CQW9</accession>
<dbReference type="Proteomes" id="UP000199569">
    <property type="component" value="Unassembled WGS sequence"/>
</dbReference>
<gene>
    <name evidence="1" type="ORF">SAMN02927923_00640</name>
</gene>
<sequence>MNNVSLWTYEAVQQLKELAKEGMPASVISLKLKRPITEVRAKLAELGITPATEEQ</sequence>
<keyword evidence="2" id="KW-1185">Reference proteome</keyword>
<organism evidence="1 2">
    <name type="scientific">Microvirga guangxiensis</name>
    <dbReference type="NCBI Taxonomy" id="549386"/>
    <lineage>
        <taxon>Bacteria</taxon>
        <taxon>Pseudomonadati</taxon>
        <taxon>Pseudomonadota</taxon>
        <taxon>Alphaproteobacteria</taxon>
        <taxon>Hyphomicrobiales</taxon>
        <taxon>Methylobacteriaceae</taxon>
        <taxon>Microvirga</taxon>
    </lineage>
</organism>
<dbReference type="EMBL" id="FMVJ01000002">
    <property type="protein sequence ID" value="SCY04671.1"/>
    <property type="molecule type" value="Genomic_DNA"/>
</dbReference>
<dbReference type="RefSeq" id="WP_175493756.1">
    <property type="nucleotide sequence ID" value="NZ_FMVJ01000002.1"/>
</dbReference>
<proteinExistence type="predicted"/>
<dbReference type="AlphaFoldDB" id="A0A1G5CQW9"/>
<evidence type="ECO:0000313" key="2">
    <source>
        <dbReference type="Proteomes" id="UP000199569"/>
    </source>
</evidence>
<reference evidence="1 2" key="1">
    <citation type="submission" date="2016-10" db="EMBL/GenBank/DDBJ databases">
        <authorList>
            <person name="de Groot N.N."/>
        </authorList>
    </citation>
    <scope>NUCLEOTIDE SEQUENCE [LARGE SCALE GENOMIC DNA]</scope>
    <source>
        <strain evidence="1 2">CGMCC 1.7666</strain>
    </source>
</reference>
<evidence type="ECO:0000313" key="1">
    <source>
        <dbReference type="EMBL" id="SCY04671.1"/>
    </source>
</evidence>